<dbReference type="HAMAP" id="MF_00745">
    <property type="entry name" value="SprT_like"/>
    <property type="match status" value="1"/>
</dbReference>
<feature type="binding site" evidence="4">
    <location>
        <position position="70"/>
    </location>
    <ligand>
        <name>Zn(2+)</name>
        <dbReference type="ChEBI" id="CHEBI:29105"/>
    </ligand>
</feature>
<dbReference type="Proteomes" id="UP000028868">
    <property type="component" value="Unassembled WGS sequence"/>
</dbReference>
<organism evidence="6 7">
    <name type="scientific">Halobacillus karajensis</name>
    <dbReference type="NCBI Taxonomy" id="195088"/>
    <lineage>
        <taxon>Bacteria</taxon>
        <taxon>Bacillati</taxon>
        <taxon>Bacillota</taxon>
        <taxon>Bacilli</taxon>
        <taxon>Bacillales</taxon>
        <taxon>Bacillaceae</taxon>
        <taxon>Halobacillus</taxon>
    </lineage>
</organism>
<reference evidence="7" key="1">
    <citation type="submission" date="2014-03" db="EMBL/GenBank/DDBJ databases">
        <authorList>
            <person name="Urmite Genomes U."/>
        </authorList>
    </citation>
    <scope>NUCLEOTIDE SEQUENCE [LARGE SCALE GENOMIC DNA]</scope>
    <source>
        <strain evidence="7">HD-03</strain>
    </source>
</reference>
<comment type="caution">
    <text evidence="6">The sequence shown here is derived from an EMBL/GenBank/DDBJ whole genome shotgun (WGS) entry which is preliminary data.</text>
</comment>
<sequence>MKTLTEDELQDWTDKLSKKYFDKPFMHEVYFNSRLRTTGGRYIPSKKVIEINPKYVVELDGAELEGIIKHELCHYHLHIEGKGFSHRDPEFKALLKKTGSPRHCSPLPSQQRERLHHYVCAKCGQSYKRKRRVDTKRYRCGKCKGSLKKK</sequence>
<protein>
    <recommendedName>
        <fullName evidence="4">Protein SprT-like</fullName>
    </recommendedName>
</protein>
<comment type="subcellular location">
    <subcellularLocation>
        <location evidence="4">Cytoplasm</location>
    </subcellularLocation>
</comment>
<evidence type="ECO:0000256" key="4">
    <source>
        <dbReference type="HAMAP-Rule" id="MF_00745"/>
    </source>
</evidence>
<comment type="similarity">
    <text evidence="4">Belongs to the SprT family.</text>
</comment>
<dbReference type="AlphaFoldDB" id="A0A024P908"/>
<dbReference type="Pfam" id="PF17283">
    <property type="entry name" value="Zn_ribbon_SprT"/>
    <property type="match status" value="1"/>
</dbReference>
<feature type="binding site" evidence="4">
    <location>
        <position position="74"/>
    </location>
    <ligand>
        <name>Zn(2+)</name>
        <dbReference type="ChEBI" id="CHEBI:29105"/>
    </ligand>
</feature>
<keyword evidence="7" id="KW-1185">Reference proteome</keyword>
<gene>
    <name evidence="6" type="ORF">BN983_03770</name>
</gene>
<reference evidence="6 7" key="2">
    <citation type="submission" date="2014-05" db="EMBL/GenBank/DDBJ databases">
        <title>Draft genome sequence of Halobacillus karajensis HK-03.</title>
        <authorList>
            <person name="Khelaifia S."/>
            <person name="Croce O."/>
            <person name="Lagier J.C."/>
            <person name="Raoult D."/>
        </authorList>
    </citation>
    <scope>NUCLEOTIDE SEQUENCE [LARGE SCALE GENOMIC DNA]</scope>
    <source>
        <strain evidence="6 7">HD-03</strain>
    </source>
</reference>
<dbReference type="GO" id="GO:0008270">
    <property type="term" value="F:zinc ion binding"/>
    <property type="evidence" value="ECO:0007669"/>
    <property type="project" value="UniProtKB-UniRule"/>
</dbReference>
<dbReference type="EMBL" id="CCDI010000006">
    <property type="protein sequence ID" value="CDQ25425.1"/>
    <property type="molecule type" value="Genomic_DNA"/>
</dbReference>
<dbReference type="RefSeq" id="WP_035511132.1">
    <property type="nucleotide sequence ID" value="NZ_CCDH010000006.1"/>
</dbReference>
<name>A0A024P908_9BACI</name>
<evidence type="ECO:0000256" key="1">
    <source>
        <dbReference type="ARBA" id="ARBA00022490"/>
    </source>
</evidence>
<accession>A0A024P908</accession>
<keyword evidence="3 4" id="KW-0862">Zinc</keyword>
<feature type="domain" description="SprT-like" evidence="5">
    <location>
        <begin position="7"/>
        <end position="150"/>
    </location>
</feature>
<dbReference type="GO" id="GO:0006950">
    <property type="term" value="P:response to stress"/>
    <property type="evidence" value="ECO:0007669"/>
    <property type="project" value="UniProtKB-ARBA"/>
</dbReference>
<evidence type="ECO:0000256" key="2">
    <source>
        <dbReference type="ARBA" id="ARBA00022723"/>
    </source>
</evidence>
<dbReference type="InterPro" id="IPR035240">
    <property type="entry name" value="SprT_Zn_ribbon"/>
</dbReference>
<dbReference type="Pfam" id="PF10263">
    <property type="entry name" value="SprT-like"/>
    <property type="match status" value="1"/>
</dbReference>
<dbReference type="InterPro" id="IPR023524">
    <property type="entry name" value="Uncharacterised_SprT-like"/>
</dbReference>
<evidence type="ECO:0000313" key="6">
    <source>
        <dbReference type="EMBL" id="CDQ25425.1"/>
    </source>
</evidence>
<feature type="active site" evidence="4">
    <location>
        <position position="71"/>
    </location>
</feature>
<keyword evidence="1 4" id="KW-0963">Cytoplasm</keyword>
<evidence type="ECO:0000256" key="3">
    <source>
        <dbReference type="ARBA" id="ARBA00022833"/>
    </source>
</evidence>
<evidence type="ECO:0000313" key="7">
    <source>
        <dbReference type="Proteomes" id="UP000028868"/>
    </source>
</evidence>
<dbReference type="NCBIfam" id="NF003339">
    <property type="entry name" value="PRK04351.1"/>
    <property type="match status" value="1"/>
</dbReference>
<dbReference type="SMART" id="SM00731">
    <property type="entry name" value="SprT"/>
    <property type="match status" value="1"/>
</dbReference>
<evidence type="ECO:0000259" key="5">
    <source>
        <dbReference type="SMART" id="SM00731"/>
    </source>
</evidence>
<keyword evidence="2 4" id="KW-0479">Metal-binding</keyword>
<dbReference type="GO" id="GO:0005737">
    <property type="term" value="C:cytoplasm"/>
    <property type="evidence" value="ECO:0007669"/>
    <property type="project" value="UniProtKB-SubCell"/>
</dbReference>
<proteinExistence type="inferred from homology"/>
<dbReference type="InterPro" id="IPR006640">
    <property type="entry name" value="SprT-like_domain"/>
</dbReference>
<comment type="cofactor">
    <cofactor evidence="4">
        <name>Zn(2+)</name>
        <dbReference type="ChEBI" id="CHEBI:29105"/>
    </cofactor>
    <text evidence="4">Binds 1 zinc ion.</text>
</comment>